<sequence>MRCSVRRKIPTSFTHMPCVRLPSCTSTFFPSHTLRSTTGLTCPFSCPKNRWIWGYYSGLAVVEEGDDHVIQNRVAPPFILDNVACVALRAHVFMASGNLGSTY</sequence>
<name>A0A1D6PQ39_MAIZE</name>
<accession>A0A1D6PQ39</accession>
<proteinExistence type="predicted"/>
<gene>
    <name evidence="1" type="ORF">ZEAMMB73_Zm00001d048790</name>
</gene>
<dbReference type="EMBL" id="CM000780">
    <property type="protein sequence ID" value="AQK48906.1"/>
    <property type="molecule type" value="Genomic_DNA"/>
</dbReference>
<evidence type="ECO:0000313" key="1">
    <source>
        <dbReference type="EMBL" id="AQK48906.1"/>
    </source>
</evidence>
<dbReference type="AlphaFoldDB" id="A0A1D6PQ39"/>
<protein>
    <submittedName>
        <fullName evidence="1">Uncharacterized protein</fullName>
    </submittedName>
</protein>
<organism evidence="1">
    <name type="scientific">Zea mays</name>
    <name type="common">Maize</name>
    <dbReference type="NCBI Taxonomy" id="4577"/>
    <lineage>
        <taxon>Eukaryota</taxon>
        <taxon>Viridiplantae</taxon>
        <taxon>Streptophyta</taxon>
        <taxon>Embryophyta</taxon>
        <taxon>Tracheophyta</taxon>
        <taxon>Spermatophyta</taxon>
        <taxon>Magnoliopsida</taxon>
        <taxon>Liliopsida</taxon>
        <taxon>Poales</taxon>
        <taxon>Poaceae</taxon>
        <taxon>PACMAD clade</taxon>
        <taxon>Panicoideae</taxon>
        <taxon>Andropogonodae</taxon>
        <taxon>Andropogoneae</taxon>
        <taxon>Tripsacinae</taxon>
        <taxon>Zea</taxon>
    </lineage>
</organism>
<reference evidence="1" key="1">
    <citation type="submission" date="2015-12" db="EMBL/GenBank/DDBJ databases">
        <title>Update maize B73 reference genome by single molecule sequencing technologies.</title>
        <authorList>
            <consortium name="Maize Genome Sequencing Project"/>
            <person name="Ware D."/>
        </authorList>
    </citation>
    <scope>NUCLEOTIDE SEQUENCE</scope>
    <source>
        <tissue evidence="1">Seedling</tissue>
    </source>
</reference>
<dbReference type="InParanoid" id="A0A1D6PQ39"/>